<evidence type="ECO:0000313" key="3">
    <source>
        <dbReference type="EMBL" id="SKC83319.1"/>
    </source>
</evidence>
<organism evidence="3 4">
    <name type="scientific">Maledivibacter halophilus</name>
    <dbReference type="NCBI Taxonomy" id="36842"/>
    <lineage>
        <taxon>Bacteria</taxon>
        <taxon>Bacillati</taxon>
        <taxon>Bacillota</taxon>
        <taxon>Clostridia</taxon>
        <taxon>Peptostreptococcales</taxon>
        <taxon>Caminicellaceae</taxon>
        <taxon>Maledivibacter</taxon>
    </lineage>
</organism>
<dbReference type="EMBL" id="FUZT01000010">
    <property type="protein sequence ID" value="SKC83319.1"/>
    <property type="molecule type" value="Genomic_DNA"/>
</dbReference>
<proteinExistence type="inferred from homology"/>
<comment type="similarity">
    <text evidence="1">Belongs to the UPF0597 family.</text>
</comment>
<dbReference type="Pfam" id="PF03313">
    <property type="entry name" value="SDH_alpha"/>
    <property type="match status" value="1"/>
</dbReference>
<protein>
    <recommendedName>
        <fullName evidence="1">UPF0597 protein SAMN02194393_03880</fullName>
    </recommendedName>
</protein>
<accession>A0A1T5M617</accession>
<reference evidence="3 4" key="1">
    <citation type="submission" date="2017-02" db="EMBL/GenBank/DDBJ databases">
        <authorList>
            <person name="Peterson S.W."/>
        </authorList>
    </citation>
    <scope>NUCLEOTIDE SEQUENCE [LARGE SCALE GENOMIC DNA]</scope>
    <source>
        <strain evidence="3 4">M1</strain>
    </source>
</reference>
<dbReference type="GO" id="GO:0019450">
    <property type="term" value="P:L-cysteine catabolic process to pyruvate"/>
    <property type="evidence" value="ECO:0007669"/>
    <property type="project" value="TreeGrafter"/>
</dbReference>
<dbReference type="InterPro" id="IPR005130">
    <property type="entry name" value="Ser_deHydtase-like_asu"/>
</dbReference>
<dbReference type="GO" id="GO:0080146">
    <property type="term" value="F:L-cysteine desulfhydrase activity"/>
    <property type="evidence" value="ECO:0007669"/>
    <property type="project" value="TreeGrafter"/>
</dbReference>
<dbReference type="HAMAP" id="MF_01845">
    <property type="entry name" value="UPF0597"/>
    <property type="match status" value="1"/>
</dbReference>
<dbReference type="Proteomes" id="UP000190285">
    <property type="component" value="Unassembled WGS sequence"/>
</dbReference>
<name>A0A1T5M617_9FIRM</name>
<evidence type="ECO:0000259" key="2">
    <source>
        <dbReference type="Pfam" id="PF03313"/>
    </source>
</evidence>
<dbReference type="PANTHER" id="PTHR30501:SF2">
    <property type="entry name" value="UPF0597 PROTEIN YHAM"/>
    <property type="match status" value="1"/>
</dbReference>
<keyword evidence="4" id="KW-1185">Reference proteome</keyword>
<evidence type="ECO:0000256" key="1">
    <source>
        <dbReference type="HAMAP-Rule" id="MF_01845"/>
    </source>
</evidence>
<dbReference type="AlphaFoldDB" id="A0A1T5M617"/>
<sequence length="428" mass="45748">MAIERENELINILKDTIGLATGCTEPAAIAYSCASAREKVIGDIIQLEITVDSYLYKNALNVSIPGFDQKGVKAAAALGLIIGDTKKGLNLLKDMGEEVIKKAKDLLKRNAIKLKVVDNCDILFIQSILKTDKEIIRVVTLEKHNNIVDISKNTVEDFDFVEYLKKKEKSNPISNYTLDDFIEFATNVDLTKIEFLKEGIEYNLKMAEAGLKDVNSIGNKFDTLIDKGYSMGESPAVYAQKLCSGASYGRMSGVQLPVMTSTGSGNHGITLFLTIAAAGEKLNIRDEKITRALALGQLINVYIKNHTGALSAMCGCGIAAGIGASCGIVSMMDGSSDQIFGTILNMVGSISGIICDGAKEGCAYKLALASGWAIQSALLSINGAVVNYNDGILCGEFSKVISNLGYVCGPGMKSTNAAIVEVMQKNCV</sequence>
<feature type="domain" description="Serine dehydratase-like alpha subunit" evidence="2">
    <location>
        <begin position="87"/>
        <end position="420"/>
    </location>
</feature>
<dbReference type="PIRSF" id="PIRSF006054">
    <property type="entry name" value="UCP006054"/>
    <property type="match status" value="1"/>
</dbReference>
<evidence type="ECO:0000313" key="4">
    <source>
        <dbReference type="Proteomes" id="UP000190285"/>
    </source>
</evidence>
<dbReference type="PANTHER" id="PTHR30501">
    <property type="entry name" value="UPF0597 PROTEIN YHAM"/>
    <property type="match status" value="1"/>
</dbReference>
<gene>
    <name evidence="3" type="ORF">SAMN02194393_03880</name>
</gene>
<dbReference type="RefSeq" id="WP_170917494.1">
    <property type="nucleotide sequence ID" value="NZ_FUZT01000010.1"/>
</dbReference>
<dbReference type="InterPro" id="IPR021144">
    <property type="entry name" value="UPF0597"/>
</dbReference>